<feature type="compositionally biased region" description="Low complexity" evidence="2">
    <location>
        <begin position="437"/>
        <end position="455"/>
    </location>
</feature>
<dbReference type="Pfam" id="PF10186">
    <property type="entry name" value="ATG14"/>
    <property type="match status" value="1"/>
</dbReference>
<dbReference type="HOGENOM" id="CLU_476709_0_0_1"/>
<dbReference type="PANTHER" id="PTHR15157:SF5">
    <property type="entry name" value="UV RADIATION RESISTANCE-ASSOCIATED GENE PROTEIN"/>
    <property type="match status" value="1"/>
</dbReference>
<dbReference type="GO" id="GO:0000149">
    <property type="term" value="F:SNARE binding"/>
    <property type="evidence" value="ECO:0007669"/>
    <property type="project" value="TreeGrafter"/>
</dbReference>
<dbReference type="PANTHER" id="PTHR15157">
    <property type="entry name" value="UV RADIATION RESISTANCE-ASSOCIATED GENE PROTEIN"/>
    <property type="match status" value="1"/>
</dbReference>
<dbReference type="OMA" id="LVMMISH"/>
<dbReference type="EMBL" id="AMQN01007812">
    <property type="status" value="NOT_ANNOTATED_CDS"/>
    <property type="molecule type" value="Genomic_DNA"/>
</dbReference>
<evidence type="ECO:0000256" key="1">
    <source>
        <dbReference type="ARBA" id="ARBA00023054"/>
    </source>
</evidence>
<name>X2B1A5_CAPTE</name>
<reference evidence="4" key="1">
    <citation type="submission" date="2012-12" db="EMBL/GenBank/DDBJ databases">
        <authorList>
            <person name="Hellsten U."/>
            <person name="Grimwood J."/>
            <person name="Chapman J.A."/>
            <person name="Shapiro H."/>
            <person name="Aerts A."/>
            <person name="Otillar R.P."/>
            <person name="Terry A.Y."/>
            <person name="Boore J.L."/>
            <person name="Simakov O."/>
            <person name="Marletaz F."/>
            <person name="Cho S.-J."/>
            <person name="Edsinger-Gonzales E."/>
            <person name="Havlak P."/>
            <person name="Kuo D.-H."/>
            <person name="Larsson T."/>
            <person name="Lv J."/>
            <person name="Arendt D."/>
            <person name="Savage R."/>
            <person name="Osoegawa K."/>
            <person name="de Jong P."/>
            <person name="Lindberg D.R."/>
            <person name="Seaver E.C."/>
            <person name="Weisblat D.A."/>
            <person name="Putnam N.H."/>
            <person name="Grigoriev I.V."/>
            <person name="Rokhsar D.S."/>
        </authorList>
    </citation>
    <scope>NUCLEOTIDE SEQUENCE</scope>
    <source>
        <strain evidence="4">I ESC-2004</strain>
    </source>
</reference>
<reference evidence="4" key="2">
    <citation type="journal article" date="2013" name="Nature">
        <title>Insights into bilaterian evolution from three spiralian genomes.</title>
        <authorList>
            <person name="Simakov O."/>
            <person name="Marletaz F."/>
            <person name="Cho S.J."/>
            <person name="Edsinger-Gonzales E."/>
            <person name="Havlak P."/>
            <person name="Hellsten U."/>
            <person name="Kuo D.H."/>
            <person name="Larsson T."/>
            <person name="Lv J."/>
            <person name="Arendt D."/>
            <person name="Savage R."/>
            <person name="Osoegawa K."/>
            <person name="de Jong P."/>
            <person name="Grimwood J."/>
            <person name="Chapman J.A."/>
            <person name="Shapiro H."/>
            <person name="Aerts A."/>
            <person name="Otillar R.P."/>
            <person name="Terry A.Y."/>
            <person name="Boore J.L."/>
            <person name="Grigoriev I.V."/>
            <person name="Lindberg D.R."/>
            <person name="Seaver E.C."/>
            <person name="Weisblat D.A."/>
            <person name="Putnam N.H."/>
            <person name="Rokhsar D.S."/>
        </authorList>
    </citation>
    <scope>NUCLEOTIDE SEQUENCE</scope>
    <source>
        <strain evidence="4">I ESC-2004</strain>
    </source>
</reference>
<protein>
    <recommendedName>
        <fullName evidence="5">C2 domain-containing protein</fullName>
    </recommendedName>
</protein>
<dbReference type="EnsemblMetazoa" id="CapteT229046">
    <property type="protein sequence ID" value="CapteP229046"/>
    <property type="gene ID" value="CapteG229046"/>
</dbReference>
<dbReference type="GO" id="GO:0032991">
    <property type="term" value="C:protein-containing complex"/>
    <property type="evidence" value="ECO:0007669"/>
    <property type="project" value="UniProtKB-ARBA"/>
</dbReference>
<evidence type="ECO:0000313" key="3">
    <source>
        <dbReference type="EnsemblMetazoa" id="CapteP229046"/>
    </source>
</evidence>
<dbReference type="AlphaFoldDB" id="X2B1A5"/>
<feature type="region of interest" description="Disordered" evidence="2">
    <location>
        <begin position="410"/>
        <end position="429"/>
    </location>
</feature>
<sequence length="572" mass="63573">MSSKDIASTLRHADLPSQQGRLRHLRTVAVRNLAVPNSLQGSHVNNLETLFTLHTEINAKGFYTSEVITGSLDPTWRSFSLAHCPSNNSIDLAAKGVVLKIWQGTNGSHSVCLCWNIHLSGLVFLGSKGDEMTYTLNSLIFGMLDGSYGCPPQSTGAEREMRLMRVGMIRSDLNWRMIELQKLKEKYEVKQSAGHQKGVTLKTKFETLQKDKNRLHEKKKGYFDVREELIKTGAHLVVKRKRLIAELSYIYPITLVSDKVHAISNVRLPNSEDFAGGYYFAIGHDDTMIAVALGFTSHLVMMISHFLDVPLRYPMEHRGSRSQIQDLVMGKLTDKEREFPLFSKGQDKFQFSYGVFLLNKNIAQVRYYCGLGTTDLRVTLANIKSLLELRLGSKLDPSMSHSQLAALFGHQSIPPNLGGPQKTSPPSFNQQTRLIMDNASSPNSSDISSLSSNSDRGGLPRDSKSDPCLKDSETSPKDKTNDSVRNTSYSRAWLQPASSVASSLSADAIHEQWDTPPIGTFKTAALNPDRRLHSNYQLSEEADNSSEAATFRLPCVVDSTDSRSEEILVSDS</sequence>
<evidence type="ECO:0000313" key="4">
    <source>
        <dbReference type="Proteomes" id="UP000014760"/>
    </source>
</evidence>
<dbReference type="InterPro" id="IPR018791">
    <property type="entry name" value="UV_resistance/autophagy_Atg14"/>
</dbReference>
<organism evidence="3 4">
    <name type="scientific">Capitella teleta</name>
    <name type="common">Polychaete worm</name>
    <dbReference type="NCBI Taxonomy" id="283909"/>
    <lineage>
        <taxon>Eukaryota</taxon>
        <taxon>Metazoa</taxon>
        <taxon>Spiralia</taxon>
        <taxon>Lophotrochozoa</taxon>
        <taxon>Annelida</taxon>
        <taxon>Polychaeta</taxon>
        <taxon>Sedentaria</taxon>
        <taxon>Scolecida</taxon>
        <taxon>Capitellidae</taxon>
        <taxon>Capitella</taxon>
    </lineage>
</organism>
<keyword evidence="4" id="KW-1185">Reference proteome</keyword>
<evidence type="ECO:0000256" key="2">
    <source>
        <dbReference type="SAM" id="MobiDB-lite"/>
    </source>
</evidence>
<dbReference type="Proteomes" id="UP000014760">
    <property type="component" value="Unassembled WGS sequence"/>
</dbReference>
<reference evidence="3" key="3">
    <citation type="submission" date="2015-06" db="UniProtKB">
        <authorList>
            <consortium name="EnsemblMetazoa"/>
        </authorList>
    </citation>
    <scope>IDENTIFICATION</scope>
</reference>
<feature type="region of interest" description="Disordered" evidence="2">
    <location>
        <begin position="437"/>
        <end position="486"/>
    </location>
</feature>
<evidence type="ECO:0008006" key="5">
    <source>
        <dbReference type="Google" id="ProtNLM"/>
    </source>
</evidence>
<accession>X2B1A5</accession>
<dbReference type="GO" id="GO:0035493">
    <property type="term" value="P:SNARE complex assembly"/>
    <property type="evidence" value="ECO:0007669"/>
    <property type="project" value="TreeGrafter"/>
</dbReference>
<feature type="compositionally biased region" description="Basic and acidic residues" evidence="2">
    <location>
        <begin position="458"/>
        <end position="482"/>
    </location>
</feature>
<proteinExistence type="predicted"/>
<dbReference type="GO" id="GO:0000323">
    <property type="term" value="C:lytic vacuole"/>
    <property type="evidence" value="ECO:0007669"/>
    <property type="project" value="TreeGrafter"/>
</dbReference>
<dbReference type="GO" id="GO:0005768">
    <property type="term" value="C:endosome"/>
    <property type="evidence" value="ECO:0007669"/>
    <property type="project" value="TreeGrafter"/>
</dbReference>
<keyword evidence="1" id="KW-0175">Coiled coil</keyword>